<dbReference type="EMBL" id="GBRH01231126">
    <property type="protein sequence ID" value="JAD66769.1"/>
    <property type="molecule type" value="Transcribed_RNA"/>
</dbReference>
<name>A0A0A9BRX9_ARUDO</name>
<organism evidence="1">
    <name type="scientific">Arundo donax</name>
    <name type="common">Giant reed</name>
    <name type="synonym">Donax arundinaceus</name>
    <dbReference type="NCBI Taxonomy" id="35708"/>
    <lineage>
        <taxon>Eukaryota</taxon>
        <taxon>Viridiplantae</taxon>
        <taxon>Streptophyta</taxon>
        <taxon>Embryophyta</taxon>
        <taxon>Tracheophyta</taxon>
        <taxon>Spermatophyta</taxon>
        <taxon>Magnoliopsida</taxon>
        <taxon>Liliopsida</taxon>
        <taxon>Poales</taxon>
        <taxon>Poaceae</taxon>
        <taxon>PACMAD clade</taxon>
        <taxon>Arundinoideae</taxon>
        <taxon>Arundineae</taxon>
        <taxon>Arundo</taxon>
    </lineage>
</organism>
<accession>A0A0A9BRX9</accession>
<proteinExistence type="predicted"/>
<protein>
    <submittedName>
        <fullName evidence="1">Uncharacterized protein</fullName>
    </submittedName>
</protein>
<reference evidence="1" key="2">
    <citation type="journal article" date="2015" name="Data Brief">
        <title>Shoot transcriptome of the giant reed, Arundo donax.</title>
        <authorList>
            <person name="Barrero R.A."/>
            <person name="Guerrero F.D."/>
            <person name="Moolhuijzen P."/>
            <person name="Goolsby J.A."/>
            <person name="Tidwell J."/>
            <person name="Bellgard S.E."/>
            <person name="Bellgard M.I."/>
        </authorList>
    </citation>
    <scope>NUCLEOTIDE SEQUENCE</scope>
    <source>
        <tissue evidence="1">Shoot tissue taken approximately 20 cm above the soil surface</tissue>
    </source>
</reference>
<evidence type="ECO:0000313" key="1">
    <source>
        <dbReference type="EMBL" id="JAD66769.1"/>
    </source>
</evidence>
<sequence>MFVLMFLVCLRKKCF</sequence>
<reference evidence="1" key="1">
    <citation type="submission" date="2014-09" db="EMBL/GenBank/DDBJ databases">
        <authorList>
            <person name="Magalhaes I.L.F."/>
            <person name="Oliveira U."/>
            <person name="Santos F.R."/>
            <person name="Vidigal T.H.D.A."/>
            <person name="Brescovit A.D."/>
            <person name="Santos A.J."/>
        </authorList>
    </citation>
    <scope>NUCLEOTIDE SEQUENCE</scope>
    <source>
        <tissue evidence="1">Shoot tissue taken approximately 20 cm above the soil surface</tissue>
    </source>
</reference>